<accession>A0A7V7PL38</accession>
<dbReference type="Proteomes" id="UP000432089">
    <property type="component" value="Unassembled WGS sequence"/>
</dbReference>
<dbReference type="RefSeq" id="WP_150973018.1">
    <property type="nucleotide sequence ID" value="NZ_VZDO01000021.1"/>
</dbReference>
<organism evidence="3 4">
    <name type="scientific">Plantimonas leprariae</name>
    <dbReference type="NCBI Taxonomy" id="2615207"/>
    <lineage>
        <taxon>Bacteria</taxon>
        <taxon>Pseudomonadati</taxon>
        <taxon>Pseudomonadota</taxon>
        <taxon>Alphaproteobacteria</taxon>
        <taxon>Hyphomicrobiales</taxon>
        <taxon>Aurantimonadaceae</taxon>
        <taxon>Plantimonas</taxon>
    </lineage>
</organism>
<name>A0A7V7PL38_9HYPH</name>
<keyword evidence="1" id="KW-0812">Transmembrane</keyword>
<evidence type="ECO:0000259" key="2">
    <source>
        <dbReference type="Pfam" id="PF02698"/>
    </source>
</evidence>
<dbReference type="PANTHER" id="PTHR30336">
    <property type="entry name" value="INNER MEMBRANE PROTEIN, PROBABLE PERMEASE"/>
    <property type="match status" value="1"/>
</dbReference>
<dbReference type="InterPro" id="IPR051599">
    <property type="entry name" value="Cell_Envelope_Assoc"/>
</dbReference>
<dbReference type="InterPro" id="IPR014729">
    <property type="entry name" value="Rossmann-like_a/b/a_fold"/>
</dbReference>
<evidence type="ECO:0000256" key="1">
    <source>
        <dbReference type="SAM" id="Phobius"/>
    </source>
</evidence>
<gene>
    <name evidence="3" type="ORF">F6X38_20395</name>
</gene>
<dbReference type="Pfam" id="PF02698">
    <property type="entry name" value="DUF218"/>
    <property type="match status" value="1"/>
</dbReference>
<comment type="caution">
    <text evidence="3">The sequence shown here is derived from an EMBL/GenBank/DDBJ whole genome shotgun (WGS) entry which is preliminary data.</text>
</comment>
<dbReference type="InterPro" id="IPR003848">
    <property type="entry name" value="DUF218"/>
</dbReference>
<dbReference type="CDD" id="cd06259">
    <property type="entry name" value="YdcF-like"/>
    <property type="match status" value="1"/>
</dbReference>
<feature type="transmembrane region" description="Helical" evidence="1">
    <location>
        <begin position="40"/>
        <end position="65"/>
    </location>
</feature>
<dbReference type="AlphaFoldDB" id="A0A7V7PL38"/>
<dbReference type="PANTHER" id="PTHR30336:SF4">
    <property type="entry name" value="ENVELOPE BIOGENESIS FACTOR ELYC"/>
    <property type="match status" value="1"/>
</dbReference>
<dbReference type="Gene3D" id="3.40.50.620">
    <property type="entry name" value="HUPs"/>
    <property type="match status" value="1"/>
</dbReference>
<protein>
    <submittedName>
        <fullName evidence="3">YdcF family protein</fullName>
    </submittedName>
</protein>
<feature type="domain" description="DUF218" evidence="2">
    <location>
        <begin position="80"/>
        <end position="247"/>
    </location>
</feature>
<feature type="transmembrane region" description="Helical" evidence="1">
    <location>
        <begin position="12"/>
        <end position="34"/>
    </location>
</feature>
<sequence>MFFVLSKLLWFVVQPLVALALAVLLGAILAAFGFRTVAALLYGLSALVYVVAMFSPAGLLLVGVLEDRFPRPSLPADVTGIVVLGGSFDTRVAKTRGDAELSEAGDRVMAGMALARRFPNAKVVFTGGVAAVFEDDVSEAEVAQRAFAALGLEPSRLVLEGRARNTAENAAFTKELVQPKPGETWLLVTSAFHMPRSVGCFRKVGFEVVPYPVDYRTPTGSARWRPAWADVTRNADKLQLALREYVGLVGYRLSGKIDELFPAPAAGTARR</sequence>
<keyword evidence="1" id="KW-0472">Membrane</keyword>
<dbReference type="GO" id="GO:0000270">
    <property type="term" value="P:peptidoglycan metabolic process"/>
    <property type="evidence" value="ECO:0007669"/>
    <property type="project" value="TreeGrafter"/>
</dbReference>
<evidence type="ECO:0000313" key="4">
    <source>
        <dbReference type="Proteomes" id="UP000432089"/>
    </source>
</evidence>
<dbReference type="EMBL" id="VZDO01000021">
    <property type="protein sequence ID" value="KAB0676669.1"/>
    <property type="molecule type" value="Genomic_DNA"/>
</dbReference>
<keyword evidence="1" id="KW-1133">Transmembrane helix</keyword>
<keyword evidence="4" id="KW-1185">Reference proteome</keyword>
<proteinExistence type="predicted"/>
<reference evidence="3 4" key="1">
    <citation type="submission" date="2019-09" db="EMBL/GenBank/DDBJ databases">
        <title>YIM 132180 draft genome.</title>
        <authorList>
            <person name="Zhang K."/>
        </authorList>
    </citation>
    <scope>NUCLEOTIDE SEQUENCE [LARGE SCALE GENOMIC DNA]</scope>
    <source>
        <strain evidence="3 4">YIM 132180</strain>
    </source>
</reference>
<dbReference type="GO" id="GO:0043164">
    <property type="term" value="P:Gram-negative-bacterium-type cell wall biogenesis"/>
    <property type="evidence" value="ECO:0007669"/>
    <property type="project" value="TreeGrafter"/>
</dbReference>
<evidence type="ECO:0000313" key="3">
    <source>
        <dbReference type="EMBL" id="KAB0676669.1"/>
    </source>
</evidence>
<dbReference type="GO" id="GO:0005886">
    <property type="term" value="C:plasma membrane"/>
    <property type="evidence" value="ECO:0007669"/>
    <property type="project" value="TreeGrafter"/>
</dbReference>